<reference evidence="6" key="1">
    <citation type="submission" date="2011-12" db="EMBL/GenBank/DDBJ databases">
        <title>Comparative genomics of primate cytomegaloviruses.</title>
        <authorList>
            <person name="Davison A.J."/>
            <person name="Holton M."/>
            <person name="Dolan A."/>
            <person name="Dargan D.J."/>
            <person name="Gatherer D."/>
            <person name="Hayward G.S."/>
        </authorList>
    </citation>
    <scope>NUCLEOTIDE SEQUENCE [LARGE SCALE GENOMIC DNA]</scope>
    <source>
        <strain evidence="6">Colburn</strain>
    </source>
</reference>
<dbReference type="CDD" id="cd00273">
    <property type="entry name" value="Chemokine_CXC"/>
    <property type="match status" value="1"/>
</dbReference>
<keyword evidence="3" id="KW-0964">Secreted</keyword>
<dbReference type="PROSITE" id="PS51257">
    <property type="entry name" value="PROKAR_LIPOPROTEIN"/>
    <property type="match status" value="1"/>
</dbReference>
<dbReference type="PRINTS" id="PR00437">
    <property type="entry name" value="SMALLCYTKCXC"/>
</dbReference>
<evidence type="ECO:0000256" key="2">
    <source>
        <dbReference type="ARBA" id="ARBA00010665"/>
    </source>
</evidence>
<evidence type="ECO:0000256" key="3">
    <source>
        <dbReference type="ARBA" id="ARBA00022525"/>
    </source>
</evidence>
<dbReference type="PANTHER" id="PTHR12015:SF198">
    <property type="entry name" value="PLATELET BASIC PROTEIN"/>
    <property type="match status" value="1"/>
</dbReference>
<sequence length="99" mass="11009">MQHLTSRLLVATLLGTLLACTIVFADEVVERCLCSQTTQGINIKNMKNVELHEPTDFCPKVEVIATLKTGEEVCLNTEAPMVKKIIEKLRQRNAKPSLS</sequence>
<evidence type="ECO:0000313" key="7">
    <source>
        <dbReference type="Proteomes" id="UP000113346"/>
    </source>
</evidence>
<dbReference type="InterPro" id="IPR001089">
    <property type="entry name" value="Chemokine_CXC"/>
</dbReference>
<dbReference type="InterPro" id="IPR039809">
    <property type="entry name" value="Chemokine_b/g/d"/>
</dbReference>
<dbReference type="Pfam" id="PF00048">
    <property type="entry name" value="IL8"/>
    <property type="match status" value="1"/>
</dbReference>
<dbReference type="InterPro" id="IPR001811">
    <property type="entry name" value="Chemokine_IL8-like_dom"/>
</dbReference>
<evidence type="ECO:0000313" key="6">
    <source>
        <dbReference type="EMBL" id="AEV80661.1"/>
    </source>
</evidence>
<dbReference type="GO" id="GO:0008009">
    <property type="term" value="F:chemokine activity"/>
    <property type="evidence" value="ECO:0007669"/>
    <property type="project" value="InterPro"/>
</dbReference>
<protein>
    <submittedName>
        <fullName evidence="6">Chemokine vCXCL6</fullName>
    </submittedName>
</protein>
<name>G8XU21_SCMVC</name>
<dbReference type="Gene3D" id="2.40.50.40">
    <property type="match status" value="1"/>
</dbReference>
<organism evidence="6 7">
    <name type="scientific">Simian cytomegalovirus (strain Colburn)</name>
    <dbReference type="NCBI Taxonomy" id="50292"/>
    <lineage>
        <taxon>Viruses</taxon>
        <taxon>Duplodnaviria</taxon>
        <taxon>Heunggongvirae</taxon>
        <taxon>Peploviricota</taxon>
        <taxon>Herviviricetes</taxon>
        <taxon>Herpesvirales</taxon>
        <taxon>Orthoherpesviridae</taxon>
        <taxon>Betaherpesvirinae</taxon>
        <taxon>Cytomegalovirus</taxon>
        <taxon>Cytomegalovirus cercopithecinebeta5</taxon>
    </lineage>
</organism>
<gene>
    <name evidence="6" type="primary">UL146C</name>
</gene>
<dbReference type="GO" id="GO:0006952">
    <property type="term" value="P:defense response"/>
    <property type="evidence" value="ECO:0007669"/>
    <property type="project" value="InterPro"/>
</dbReference>
<dbReference type="PANTHER" id="PTHR12015">
    <property type="entry name" value="SMALL INDUCIBLE CYTOKINE A"/>
    <property type="match status" value="1"/>
</dbReference>
<comment type="similarity">
    <text evidence="2">Belongs to the intercrine alpha (chemokine CxC) family.</text>
</comment>
<dbReference type="SUPFAM" id="SSF54117">
    <property type="entry name" value="Interleukin 8-like chemokines"/>
    <property type="match status" value="1"/>
</dbReference>
<dbReference type="Proteomes" id="UP000113346">
    <property type="component" value="Segment"/>
</dbReference>
<dbReference type="EMBL" id="FJ483969">
    <property type="protein sequence ID" value="AEV80661.1"/>
    <property type="molecule type" value="Genomic_DNA"/>
</dbReference>
<keyword evidence="4" id="KW-1015">Disulfide bond</keyword>
<dbReference type="InterPro" id="IPR018048">
    <property type="entry name" value="Chemokine_CXC_CS"/>
</dbReference>
<dbReference type="GO" id="GO:0005576">
    <property type="term" value="C:extracellular region"/>
    <property type="evidence" value="ECO:0007669"/>
    <property type="project" value="UniProtKB-SubCell"/>
</dbReference>
<dbReference type="FunFam" id="2.40.50.40:FF:000004">
    <property type="entry name" value="C-X-C motif chemokine"/>
    <property type="match status" value="1"/>
</dbReference>
<feature type="domain" description="Chemokine interleukin-8-like" evidence="5">
    <location>
        <begin position="29"/>
        <end position="89"/>
    </location>
</feature>
<evidence type="ECO:0000256" key="1">
    <source>
        <dbReference type="ARBA" id="ARBA00004613"/>
    </source>
</evidence>
<dbReference type="InterPro" id="IPR033899">
    <property type="entry name" value="CXC_Chemokine_domain"/>
</dbReference>
<proteinExistence type="inferred from homology"/>
<dbReference type="InterPro" id="IPR036048">
    <property type="entry name" value="Interleukin_8-like_sf"/>
</dbReference>
<dbReference type="PRINTS" id="PR00436">
    <property type="entry name" value="INTERLEUKIN8"/>
</dbReference>
<evidence type="ECO:0000259" key="5">
    <source>
        <dbReference type="SMART" id="SM00199"/>
    </source>
</evidence>
<dbReference type="GO" id="GO:0006955">
    <property type="term" value="P:immune response"/>
    <property type="evidence" value="ECO:0007669"/>
    <property type="project" value="InterPro"/>
</dbReference>
<dbReference type="SMART" id="SM00199">
    <property type="entry name" value="SCY"/>
    <property type="match status" value="1"/>
</dbReference>
<accession>G8XU21</accession>
<comment type="subcellular location">
    <subcellularLocation>
        <location evidence="1">Secreted</location>
    </subcellularLocation>
</comment>
<organismHost>
    <name type="scientific">Macaca</name>
    <name type="common">macaques</name>
    <dbReference type="NCBI Taxonomy" id="9539"/>
</organismHost>
<evidence type="ECO:0000256" key="4">
    <source>
        <dbReference type="ARBA" id="ARBA00023157"/>
    </source>
</evidence>
<dbReference type="PROSITE" id="PS00471">
    <property type="entry name" value="SMALL_CYTOKINES_CXC"/>
    <property type="match status" value="1"/>
</dbReference>